<name>A0A5B7JR81_PORTR</name>
<dbReference type="Proteomes" id="UP000324222">
    <property type="component" value="Unassembled WGS sequence"/>
</dbReference>
<organism evidence="1 2">
    <name type="scientific">Portunus trituberculatus</name>
    <name type="common">Swimming crab</name>
    <name type="synonym">Neptunus trituberculatus</name>
    <dbReference type="NCBI Taxonomy" id="210409"/>
    <lineage>
        <taxon>Eukaryota</taxon>
        <taxon>Metazoa</taxon>
        <taxon>Ecdysozoa</taxon>
        <taxon>Arthropoda</taxon>
        <taxon>Crustacea</taxon>
        <taxon>Multicrustacea</taxon>
        <taxon>Malacostraca</taxon>
        <taxon>Eumalacostraca</taxon>
        <taxon>Eucarida</taxon>
        <taxon>Decapoda</taxon>
        <taxon>Pleocyemata</taxon>
        <taxon>Brachyura</taxon>
        <taxon>Eubrachyura</taxon>
        <taxon>Portunoidea</taxon>
        <taxon>Portunidae</taxon>
        <taxon>Portuninae</taxon>
        <taxon>Portunus</taxon>
    </lineage>
</organism>
<dbReference type="AlphaFoldDB" id="A0A5B7JR81"/>
<dbReference type="EMBL" id="VSRR010109693">
    <property type="protein sequence ID" value="MPC97379.1"/>
    <property type="molecule type" value="Genomic_DNA"/>
</dbReference>
<protein>
    <submittedName>
        <fullName evidence="1">Uncharacterized protein</fullName>
    </submittedName>
</protein>
<keyword evidence="2" id="KW-1185">Reference proteome</keyword>
<accession>A0A5B7JR81</accession>
<evidence type="ECO:0000313" key="2">
    <source>
        <dbReference type="Proteomes" id="UP000324222"/>
    </source>
</evidence>
<evidence type="ECO:0000313" key="1">
    <source>
        <dbReference type="EMBL" id="MPC97379.1"/>
    </source>
</evidence>
<reference evidence="1 2" key="1">
    <citation type="submission" date="2019-05" db="EMBL/GenBank/DDBJ databases">
        <title>Another draft genome of Portunus trituberculatus and its Hox gene families provides insights of decapod evolution.</title>
        <authorList>
            <person name="Jeong J.-H."/>
            <person name="Song I."/>
            <person name="Kim S."/>
            <person name="Choi T."/>
            <person name="Kim D."/>
            <person name="Ryu S."/>
            <person name="Kim W."/>
        </authorList>
    </citation>
    <scope>NUCLEOTIDE SEQUENCE [LARGE SCALE GENOMIC DNA]</scope>
    <source>
        <tissue evidence="1">Muscle</tissue>
    </source>
</reference>
<comment type="caution">
    <text evidence="1">The sequence shown here is derived from an EMBL/GenBank/DDBJ whole genome shotgun (WGS) entry which is preliminary data.</text>
</comment>
<sequence length="76" mass="8186">MLERDAPASLNHTLIFIESTTSDGTEIDKGKAVLPSPFTLAHPSHPTRLTPGKSPHLTFLFCFSSSEVMSLQCGDA</sequence>
<gene>
    <name evidence="1" type="ORF">E2C01_092692</name>
</gene>
<proteinExistence type="predicted"/>